<proteinExistence type="predicted"/>
<keyword evidence="1" id="KW-0732">Signal</keyword>
<evidence type="ECO:0000313" key="2">
    <source>
        <dbReference type="EMBL" id="KAK1757060.1"/>
    </source>
</evidence>
<dbReference type="AlphaFoldDB" id="A0AAJ0BFQ6"/>
<dbReference type="Proteomes" id="UP001239445">
    <property type="component" value="Unassembled WGS sequence"/>
</dbReference>
<sequence>MRPPTTLLLSLLTLPSSISALPGSHHHLTPRQTQTTCQPPGTTLPHIWSLHDLKVTYPPSTNPLGTNTYTASFAITDTRSNTTQTLKCTLRAGYQCTFTSTPRDPNLYVYMQLNLAAYFSFVETKTCGGGDARGNSTITGTVEVEMDCVGESLEEGMVCNGPGSQAFVDGVVDAAADGTGSS</sequence>
<accession>A0AAJ0BFQ6</accession>
<comment type="caution">
    <text evidence="2">The sequence shown here is derived from an EMBL/GenBank/DDBJ whole genome shotgun (WGS) entry which is preliminary data.</text>
</comment>
<organism evidence="2 3">
    <name type="scientific">Echria macrotheca</name>
    <dbReference type="NCBI Taxonomy" id="438768"/>
    <lineage>
        <taxon>Eukaryota</taxon>
        <taxon>Fungi</taxon>
        <taxon>Dikarya</taxon>
        <taxon>Ascomycota</taxon>
        <taxon>Pezizomycotina</taxon>
        <taxon>Sordariomycetes</taxon>
        <taxon>Sordariomycetidae</taxon>
        <taxon>Sordariales</taxon>
        <taxon>Schizotheciaceae</taxon>
        <taxon>Echria</taxon>
    </lineage>
</organism>
<feature type="chain" id="PRO_5042481214" description="AA1-like domain-containing protein" evidence="1">
    <location>
        <begin position="21"/>
        <end position="182"/>
    </location>
</feature>
<name>A0AAJ0BFQ6_9PEZI</name>
<evidence type="ECO:0000256" key="1">
    <source>
        <dbReference type="SAM" id="SignalP"/>
    </source>
</evidence>
<keyword evidence="3" id="KW-1185">Reference proteome</keyword>
<evidence type="ECO:0008006" key="4">
    <source>
        <dbReference type="Google" id="ProtNLM"/>
    </source>
</evidence>
<dbReference type="EMBL" id="MU839831">
    <property type="protein sequence ID" value="KAK1757060.1"/>
    <property type="molecule type" value="Genomic_DNA"/>
</dbReference>
<gene>
    <name evidence="2" type="ORF">QBC47DRAFT_359535</name>
</gene>
<protein>
    <recommendedName>
        <fullName evidence="4">AA1-like domain-containing protein</fullName>
    </recommendedName>
</protein>
<evidence type="ECO:0000313" key="3">
    <source>
        <dbReference type="Proteomes" id="UP001239445"/>
    </source>
</evidence>
<feature type="signal peptide" evidence="1">
    <location>
        <begin position="1"/>
        <end position="20"/>
    </location>
</feature>
<reference evidence="2" key="1">
    <citation type="submission" date="2023-06" db="EMBL/GenBank/DDBJ databases">
        <title>Genome-scale phylogeny and comparative genomics of the fungal order Sordariales.</title>
        <authorList>
            <consortium name="Lawrence Berkeley National Laboratory"/>
            <person name="Hensen N."/>
            <person name="Bonometti L."/>
            <person name="Westerberg I."/>
            <person name="Brannstrom I.O."/>
            <person name="Guillou S."/>
            <person name="Cros-Aarteil S."/>
            <person name="Calhoun S."/>
            <person name="Haridas S."/>
            <person name="Kuo A."/>
            <person name="Mondo S."/>
            <person name="Pangilinan J."/>
            <person name="Riley R."/>
            <person name="Labutti K."/>
            <person name="Andreopoulos B."/>
            <person name="Lipzen A."/>
            <person name="Chen C."/>
            <person name="Yanf M."/>
            <person name="Daum C."/>
            <person name="Ng V."/>
            <person name="Clum A."/>
            <person name="Steindorff A."/>
            <person name="Ohm R."/>
            <person name="Martin F."/>
            <person name="Silar P."/>
            <person name="Natvig D."/>
            <person name="Lalanne C."/>
            <person name="Gautier V."/>
            <person name="Ament-Velasquez S.L."/>
            <person name="Kruys A."/>
            <person name="Hutchinson M.I."/>
            <person name="Powell A.J."/>
            <person name="Barry K."/>
            <person name="Miller A.N."/>
            <person name="Grigoriev I.V."/>
            <person name="Debuchy R."/>
            <person name="Gladieux P."/>
            <person name="Thoren M.H."/>
            <person name="Johannesson H."/>
        </authorList>
    </citation>
    <scope>NUCLEOTIDE SEQUENCE</scope>
    <source>
        <strain evidence="2">PSN4</strain>
    </source>
</reference>